<evidence type="ECO:0000313" key="9">
    <source>
        <dbReference type="Proteomes" id="UP000606172"/>
    </source>
</evidence>
<organism evidence="8 9">
    <name type="scientific">Sinosporangium siamense</name>
    <dbReference type="NCBI Taxonomy" id="1367973"/>
    <lineage>
        <taxon>Bacteria</taxon>
        <taxon>Bacillati</taxon>
        <taxon>Actinomycetota</taxon>
        <taxon>Actinomycetes</taxon>
        <taxon>Streptosporangiales</taxon>
        <taxon>Streptosporangiaceae</taxon>
        <taxon>Sinosporangium</taxon>
    </lineage>
</organism>
<name>A0A919VB15_9ACTN</name>
<dbReference type="AlphaFoldDB" id="A0A919VB15"/>
<evidence type="ECO:0000259" key="7">
    <source>
        <dbReference type="Pfam" id="PF13382"/>
    </source>
</evidence>
<dbReference type="PANTHER" id="PTHR11113">
    <property type="entry name" value="N-ACETYLGLUCOSAMINE-6-PHOSPHATE DEACETYLASE"/>
    <property type="match status" value="1"/>
</dbReference>
<feature type="region of interest" description="Disordered" evidence="5">
    <location>
        <begin position="1"/>
        <end position="42"/>
    </location>
</feature>
<evidence type="ECO:0000313" key="8">
    <source>
        <dbReference type="EMBL" id="GII97081.1"/>
    </source>
</evidence>
<sequence length="619" mass="65198">MSVSEAAGIRDRRPRNEKQVNTMDSSATESSPAGRRHAADVAAGREPADLVITGGRVVDVLTGCIYRGDVAVAGARIAAVGDVGHCVGDGTERIDATGVFVLPGFIDPHFHVGFSQVTVERLAELLVPMGTVALSSCFSESAYIAGHRAVEAQLERGAGTGLDALLSPFFAGALGFGEFGCLNRFSIEDLRALVEHEQCVELREWNDDASRLPVPGLAGVWAEAIQRGRVIGGHMEGLSGPAVQAAVAQGVASDHEVTTVEEALERVRLGVVVQLREGSSTQDLLNVLPAITEFGADPSMFSACSDEQELHSLAELGHQDHKLRMLVRNGVAPVDAVRMVTLNAARSMGLERDYGAVLPGRLASLALVEDLASFRVVRTLSRGRLCAENGRYLLPSRVEDYPAEWNDMVRVGRTLTGDDFRLPVADGTQALRVIGITPGSLRTAEQLLDLPVRDGGPVADEDRDIAKIAVVDRHEASGRLATALIGGLGVRRGAVAATINAGVMNLMVVGVDDEDMALAANRCAELKGGIVVVRDGEVRAEVALPTFGIVSHAPLAQTLASSRSVAEAIRDELGSPLPGLVPSAGFACLAASIPGLKMTEYGLVRVARGGIREWVPLAG</sequence>
<evidence type="ECO:0000256" key="1">
    <source>
        <dbReference type="ARBA" id="ARBA00006773"/>
    </source>
</evidence>
<protein>
    <recommendedName>
        <fullName evidence="2">adenine deaminase</fullName>
        <ecNumber evidence="2">3.5.4.2</ecNumber>
    </recommendedName>
</protein>
<feature type="domain" description="Amidohydrolase-related" evidence="6">
    <location>
        <begin position="232"/>
        <end position="385"/>
    </location>
</feature>
<evidence type="ECO:0000256" key="3">
    <source>
        <dbReference type="ARBA" id="ARBA00022801"/>
    </source>
</evidence>
<keyword evidence="3" id="KW-0378">Hydrolase</keyword>
<evidence type="ECO:0000256" key="4">
    <source>
        <dbReference type="ARBA" id="ARBA00047720"/>
    </source>
</evidence>
<comment type="catalytic activity">
    <reaction evidence="4">
        <text>adenine + H2O + H(+) = hypoxanthine + NH4(+)</text>
        <dbReference type="Rhea" id="RHEA:23688"/>
        <dbReference type="ChEBI" id="CHEBI:15377"/>
        <dbReference type="ChEBI" id="CHEBI:15378"/>
        <dbReference type="ChEBI" id="CHEBI:16708"/>
        <dbReference type="ChEBI" id="CHEBI:17368"/>
        <dbReference type="ChEBI" id="CHEBI:28938"/>
        <dbReference type="EC" id="3.5.4.2"/>
    </reaction>
</comment>
<keyword evidence="9" id="KW-1185">Reference proteome</keyword>
<proteinExistence type="inferred from homology"/>
<dbReference type="Gene3D" id="2.30.40.10">
    <property type="entry name" value="Urease, subunit C, domain 1"/>
    <property type="match status" value="1"/>
</dbReference>
<gene>
    <name evidence="8" type="primary">adeC</name>
    <name evidence="8" type="ORF">Ssi02_73120</name>
</gene>
<dbReference type="EC" id="3.5.4.2" evidence="2"/>
<dbReference type="SUPFAM" id="SSF51556">
    <property type="entry name" value="Metallo-dependent hydrolases"/>
    <property type="match status" value="1"/>
</dbReference>
<comment type="caution">
    <text evidence="8">The sequence shown here is derived from an EMBL/GenBank/DDBJ whole genome shotgun (WGS) entry which is preliminary data.</text>
</comment>
<comment type="similarity">
    <text evidence="1">Belongs to the metallo-dependent hydrolases superfamily. Adenine deaminase family.</text>
</comment>
<evidence type="ECO:0000256" key="5">
    <source>
        <dbReference type="SAM" id="MobiDB-lite"/>
    </source>
</evidence>
<feature type="compositionally biased region" description="Basic and acidic residues" evidence="5">
    <location>
        <begin position="8"/>
        <end position="18"/>
    </location>
</feature>
<feature type="compositionally biased region" description="Polar residues" evidence="5">
    <location>
        <begin position="19"/>
        <end position="31"/>
    </location>
</feature>
<dbReference type="Gene3D" id="3.20.20.140">
    <property type="entry name" value="Metal-dependent hydrolases"/>
    <property type="match status" value="1"/>
</dbReference>
<feature type="domain" description="Adenine deaminase C-terminal" evidence="7">
    <location>
        <begin position="442"/>
        <end position="608"/>
    </location>
</feature>
<dbReference type="Pfam" id="PF01979">
    <property type="entry name" value="Amidohydro_1"/>
    <property type="match status" value="1"/>
</dbReference>
<dbReference type="GO" id="GO:0000034">
    <property type="term" value="F:adenine deaminase activity"/>
    <property type="evidence" value="ECO:0007669"/>
    <property type="project" value="UniProtKB-EC"/>
</dbReference>
<dbReference type="InterPro" id="IPR032466">
    <property type="entry name" value="Metal_Hydrolase"/>
</dbReference>
<dbReference type="InterPro" id="IPR026912">
    <property type="entry name" value="Adenine_deam_C"/>
</dbReference>
<dbReference type="InterPro" id="IPR011059">
    <property type="entry name" value="Metal-dep_hydrolase_composite"/>
</dbReference>
<dbReference type="SUPFAM" id="SSF51338">
    <property type="entry name" value="Composite domain of metallo-dependent hydrolases"/>
    <property type="match status" value="1"/>
</dbReference>
<accession>A0A919VB15</accession>
<dbReference type="InterPro" id="IPR006680">
    <property type="entry name" value="Amidohydro-rel"/>
</dbReference>
<dbReference type="EMBL" id="BOOW01000054">
    <property type="protein sequence ID" value="GII97081.1"/>
    <property type="molecule type" value="Genomic_DNA"/>
</dbReference>
<evidence type="ECO:0000256" key="2">
    <source>
        <dbReference type="ARBA" id="ARBA00012782"/>
    </source>
</evidence>
<evidence type="ECO:0000259" key="6">
    <source>
        <dbReference type="Pfam" id="PF01979"/>
    </source>
</evidence>
<reference evidence="8" key="1">
    <citation type="submission" date="2021-01" db="EMBL/GenBank/DDBJ databases">
        <title>Whole genome shotgun sequence of Sinosporangium siamense NBRC 109515.</title>
        <authorList>
            <person name="Komaki H."/>
            <person name="Tamura T."/>
        </authorList>
    </citation>
    <scope>NUCLEOTIDE SEQUENCE</scope>
    <source>
        <strain evidence="8">NBRC 109515</strain>
    </source>
</reference>
<dbReference type="Pfam" id="PF13382">
    <property type="entry name" value="Adenine_deam_C"/>
    <property type="match status" value="1"/>
</dbReference>
<dbReference type="Proteomes" id="UP000606172">
    <property type="component" value="Unassembled WGS sequence"/>
</dbReference>
<dbReference type="PANTHER" id="PTHR11113:SF2">
    <property type="entry name" value="ADENINE DEAMINASE"/>
    <property type="match status" value="1"/>
</dbReference>